<feature type="region of interest" description="Disordered" evidence="16">
    <location>
        <begin position="1"/>
        <end position="25"/>
    </location>
</feature>
<evidence type="ECO:0000256" key="8">
    <source>
        <dbReference type="ARBA" id="ARBA00011738"/>
    </source>
</evidence>
<sequence length="691" mass="72748">MYTKVGAMSSRATNPASRPDPSPIVGARDRAEERAVAAAIAIPAVAVQAKGHGHAGTAMALAPLAHVLFQRILRHDPSEPTWEGRDRFVLSAGHASMLLYTQLFLSGYGLEIDDLAASRTLGARTPGHPELGVTPGVEMSTGPLGQGVASAVGIALAARRDAAMHGGDDVWDPTVYVLAGDGCLQEGVSGEASSHAATVGLDNLVMIWDDNRITIDGGTHLAFDEDVRARYRAYGWRVLEIDDFRDLAQIERVLTAARTRDGRPTFVAVQSVIGAPAPNRAGTSAAHAGGFGADEVGRVLEALGYATDAALHELAGDEVLAVTRAARERGIELRRAWEDRRARWREQHPDAARRRDALAASGAEALSLLDGIATPAEGERIATRKTNGAVMRGLQTWGGLWGGSADLSESTAVAVPGSPVSRENPAGDVIAFGVREHAMAGILSGIALHGLWRPYGSTYLAFSDYQRPAIRLAALMNLPVVLIYTHDSVAVGEDGPTHQPVEQIASLRTVPGLTVVRPADAVEVVAAWRAILADPDGPVALVLSRQDLPVLPDRIDAAAGVRQGGYVVWQHGDGRDVALLATGSEVALAVEAARVLAADDVDVRVVSMPSVEWFARAGADVQERVLPPQVRARVAVEAGRGDAWYRWVGASGRVVGVEEFGESGPGPEVLTRAGISVDAVIAAAREQLAAD</sequence>
<evidence type="ECO:0000256" key="14">
    <source>
        <dbReference type="ARBA" id="ARBA00023052"/>
    </source>
</evidence>
<keyword evidence="14" id="KW-0786">Thiamine pyrophosphate</keyword>
<dbReference type="PANTHER" id="PTHR43522">
    <property type="entry name" value="TRANSKETOLASE"/>
    <property type="match status" value="1"/>
</dbReference>
<proteinExistence type="inferred from homology"/>
<evidence type="ECO:0000256" key="7">
    <source>
        <dbReference type="ARBA" id="ARBA00007131"/>
    </source>
</evidence>
<evidence type="ECO:0000256" key="3">
    <source>
        <dbReference type="ARBA" id="ARBA00001941"/>
    </source>
</evidence>
<dbReference type="Gene3D" id="3.40.50.920">
    <property type="match status" value="1"/>
</dbReference>
<reference evidence="18" key="2">
    <citation type="submission" date="2020-09" db="EMBL/GenBank/DDBJ databases">
        <authorList>
            <person name="Sun Q."/>
            <person name="Zhou Y."/>
        </authorList>
    </citation>
    <scope>NUCLEOTIDE SEQUENCE</scope>
    <source>
        <strain evidence="18">CGMCC 1.15152</strain>
    </source>
</reference>
<dbReference type="InterPro" id="IPR005475">
    <property type="entry name" value="Transketolase-like_Pyr-bd"/>
</dbReference>
<evidence type="ECO:0000256" key="11">
    <source>
        <dbReference type="ARBA" id="ARBA00022723"/>
    </source>
</evidence>
<keyword evidence="10" id="KW-0808">Transferase</keyword>
<keyword evidence="12" id="KW-0106">Calcium</keyword>
<evidence type="ECO:0000256" key="12">
    <source>
        <dbReference type="ARBA" id="ARBA00022837"/>
    </source>
</evidence>
<organism evidence="18 19">
    <name type="scientific">Microbacterium faecale</name>
    <dbReference type="NCBI Taxonomy" id="1804630"/>
    <lineage>
        <taxon>Bacteria</taxon>
        <taxon>Bacillati</taxon>
        <taxon>Actinomycetota</taxon>
        <taxon>Actinomycetes</taxon>
        <taxon>Micrococcales</taxon>
        <taxon>Microbacteriaceae</taxon>
        <taxon>Microbacterium</taxon>
    </lineage>
</organism>
<dbReference type="PANTHER" id="PTHR43522:SF2">
    <property type="entry name" value="TRANSKETOLASE 1-RELATED"/>
    <property type="match status" value="1"/>
</dbReference>
<evidence type="ECO:0000256" key="6">
    <source>
        <dbReference type="ARBA" id="ARBA00002931"/>
    </source>
</evidence>
<dbReference type="InterPro" id="IPR005474">
    <property type="entry name" value="Transketolase_N"/>
</dbReference>
<gene>
    <name evidence="18" type="ORF">GCM10010915_16620</name>
</gene>
<comment type="catalytic activity">
    <reaction evidence="15">
        <text>D-sedoheptulose 7-phosphate + D-glyceraldehyde 3-phosphate = aldehydo-D-ribose 5-phosphate + D-xylulose 5-phosphate</text>
        <dbReference type="Rhea" id="RHEA:10508"/>
        <dbReference type="ChEBI" id="CHEBI:57483"/>
        <dbReference type="ChEBI" id="CHEBI:57737"/>
        <dbReference type="ChEBI" id="CHEBI:58273"/>
        <dbReference type="ChEBI" id="CHEBI:59776"/>
        <dbReference type="EC" id="2.2.1.1"/>
    </reaction>
</comment>
<evidence type="ECO:0000256" key="1">
    <source>
        <dbReference type="ARBA" id="ARBA00001913"/>
    </source>
</evidence>
<comment type="cofactor">
    <cofactor evidence="3">
        <name>Co(2+)</name>
        <dbReference type="ChEBI" id="CHEBI:48828"/>
    </cofactor>
</comment>
<evidence type="ECO:0000256" key="13">
    <source>
        <dbReference type="ARBA" id="ARBA00022842"/>
    </source>
</evidence>
<dbReference type="InterPro" id="IPR029061">
    <property type="entry name" value="THDP-binding"/>
</dbReference>
<comment type="caution">
    <text evidence="18">The sequence shown here is derived from an EMBL/GenBank/DDBJ whole genome shotgun (WGS) entry which is preliminary data.</text>
</comment>
<reference evidence="18" key="1">
    <citation type="journal article" date="2014" name="Int. J. Syst. Evol. Microbiol.">
        <title>Complete genome sequence of Corynebacterium casei LMG S-19264T (=DSM 44701T), isolated from a smear-ripened cheese.</title>
        <authorList>
            <consortium name="US DOE Joint Genome Institute (JGI-PGF)"/>
            <person name="Walter F."/>
            <person name="Albersmeier A."/>
            <person name="Kalinowski J."/>
            <person name="Ruckert C."/>
        </authorList>
    </citation>
    <scope>NUCLEOTIDE SEQUENCE</scope>
    <source>
        <strain evidence="18">CGMCC 1.15152</strain>
    </source>
</reference>
<dbReference type="Pfam" id="PF00456">
    <property type="entry name" value="Transketolase_N"/>
    <property type="match status" value="1"/>
</dbReference>
<dbReference type="GO" id="GO:0006098">
    <property type="term" value="P:pentose-phosphate shunt"/>
    <property type="evidence" value="ECO:0007669"/>
    <property type="project" value="TreeGrafter"/>
</dbReference>
<dbReference type="SUPFAM" id="SSF52518">
    <property type="entry name" value="Thiamin diphosphate-binding fold (THDP-binding)"/>
    <property type="match status" value="2"/>
</dbReference>
<keyword evidence="13" id="KW-0460">Magnesium</keyword>
<dbReference type="Proteomes" id="UP000633205">
    <property type="component" value="Unassembled WGS sequence"/>
</dbReference>
<evidence type="ECO:0000256" key="2">
    <source>
        <dbReference type="ARBA" id="ARBA00001936"/>
    </source>
</evidence>
<dbReference type="EMBL" id="BMHO01000001">
    <property type="protein sequence ID" value="GGD36629.1"/>
    <property type="molecule type" value="Genomic_DNA"/>
</dbReference>
<evidence type="ECO:0000313" key="18">
    <source>
        <dbReference type="EMBL" id="GGD36629.1"/>
    </source>
</evidence>
<protein>
    <recommendedName>
        <fullName evidence="9">transketolase</fullName>
        <ecNumber evidence="9">2.2.1.1</ecNumber>
    </recommendedName>
</protein>
<dbReference type="InterPro" id="IPR020826">
    <property type="entry name" value="Transketolase_BS"/>
</dbReference>
<comment type="subunit">
    <text evidence="8">Homodimer.</text>
</comment>
<evidence type="ECO:0000256" key="9">
    <source>
        <dbReference type="ARBA" id="ARBA00013152"/>
    </source>
</evidence>
<dbReference type="AlphaFoldDB" id="A0A916YA73"/>
<feature type="domain" description="Transketolase-like pyrimidine-binding" evidence="17">
    <location>
        <begin position="381"/>
        <end position="550"/>
    </location>
</feature>
<accession>A0A916YA73</accession>
<name>A0A916YA73_9MICO</name>
<dbReference type="GO" id="GO:0000287">
    <property type="term" value="F:magnesium ion binding"/>
    <property type="evidence" value="ECO:0007669"/>
    <property type="project" value="UniProtKB-ARBA"/>
</dbReference>
<evidence type="ECO:0000259" key="17">
    <source>
        <dbReference type="SMART" id="SM00861"/>
    </source>
</evidence>
<comment type="cofactor">
    <cofactor evidence="2">
        <name>Mn(2+)</name>
        <dbReference type="ChEBI" id="CHEBI:29035"/>
    </cofactor>
</comment>
<dbReference type="Gene3D" id="3.40.50.970">
    <property type="match status" value="2"/>
</dbReference>
<evidence type="ECO:0000256" key="4">
    <source>
        <dbReference type="ARBA" id="ARBA00001946"/>
    </source>
</evidence>
<dbReference type="InterPro" id="IPR055152">
    <property type="entry name" value="Transketolase-like_C_2"/>
</dbReference>
<dbReference type="PROSITE" id="PS00802">
    <property type="entry name" value="TRANSKETOLASE_2"/>
    <property type="match status" value="1"/>
</dbReference>
<dbReference type="Pfam" id="PF22613">
    <property type="entry name" value="Transketolase_C_1"/>
    <property type="match status" value="1"/>
</dbReference>
<dbReference type="GO" id="GO:0004802">
    <property type="term" value="F:transketolase activity"/>
    <property type="evidence" value="ECO:0007669"/>
    <property type="project" value="UniProtKB-EC"/>
</dbReference>
<dbReference type="CDD" id="cd02012">
    <property type="entry name" value="TPP_TK"/>
    <property type="match status" value="1"/>
</dbReference>
<dbReference type="EC" id="2.2.1.1" evidence="9"/>
<dbReference type="InterPro" id="IPR033247">
    <property type="entry name" value="Transketolase_fam"/>
</dbReference>
<dbReference type="SUPFAM" id="SSF52922">
    <property type="entry name" value="TK C-terminal domain-like"/>
    <property type="match status" value="1"/>
</dbReference>
<dbReference type="InterPro" id="IPR009014">
    <property type="entry name" value="Transketo_C/PFOR_II"/>
</dbReference>
<dbReference type="FunFam" id="3.40.50.970:FF:000045">
    <property type="entry name" value="Transketolase"/>
    <property type="match status" value="1"/>
</dbReference>
<evidence type="ECO:0000256" key="15">
    <source>
        <dbReference type="ARBA" id="ARBA00049473"/>
    </source>
</evidence>
<evidence type="ECO:0000313" key="19">
    <source>
        <dbReference type="Proteomes" id="UP000633205"/>
    </source>
</evidence>
<keyword evidence="11" id="KW-0479">Metal-binding</keyword>
<keyword evidence="19" id="KW-1185">Reference proteome</keyword>
<dbReference type="CDD" id="cd07033">
    <property type="entry name" value="TPP_PYR_DXS_TK_like"/>
    <property type="match status" value="1"/>
</dbReference>
<comment type="cofactor">
    <cofactor evidence="4">
        <name>Mg(2+)</name>
        <dbReference type="ChEBI" id="CHEBI:18420"/>
    </cofactor>
</comment>
<comment type="similarity">
    <text evidence="7">Belongs to the transketolase family.</text>
</comment>
<comment type="cofactor">
    <cofactor evidence="5">
        <name>thiamine diphosphate</name>
        <dbReference type="ChEBI" id="CHEBI:58937"/>
    </cofactor>
</comment>
<evidence type="ECO:0000256" key="10">
    <source>
        <dbReference type="ARBA" id="ARBA00022679"/>
    </source>
</evidence>
<evidence type="ECO:0000256" key="16">
    <source>
        <dbReference type="SAM" id="MobiDB-lite"/>
    </source>
</evidence>
<dbReference type="Pfam" id="PF02779">
    <property type="entry name" value="Transket_pyr"/>
    <property type="match status" value="1"/>
</dbReference>
<comment type="cofactor">
    <cofactor evidence="1">
        <name>Ca(2+)</name>
        <dbReference type="ChEBI" id="CHEBI:29108"/>
    </cofactor>
</comment>
<dbReference type="SMART" id="SM00861">
    <property type="entry name" value="Transket_pyr"/>
    <property type="match status" value="1"/>
</dbReference>
<comment type="function">
    <text evidence="6">Catalyzes the transfer of a two-carbon ketol group from a ketose donor to an aldose acceptor, via a covalent intermediate with the cofactor thiamine pyrophosphate.</text>
</comment>
<dbReference type="GO" id="GO:0005829">
    <property type="term" value="C:cytosol"/>
    <property type="evidence" value="ECO:0007669"/>
    <property type="project" value="TreeGrafter"/>
</dbReference>
<evidence type="ECO:0000256" key="5">
    <source>
        <dbReference type="ARBA" id="ARBA00001964"/>
    </source>
</evidence>